<feature type="transmembrane region" description="Helical" evidence="1">
    <location>
        <begin position="7"/>
        <end position="28"/>
    </location>
</feature>
<dbReference type="PANTHER" id="PTHR43081:SF1">
    <property type="entry name" value="ADENYLATE CYCLASE, TERMINAL-DIFFERENTIATION SPECIFIC"/>
    <property type="match status" value="1"/>
</dbReference>
<dbReference type="Pfam" id="PF05226">
    <property type="entry name" value="CHASE2"/>
    <property type="match status" value="1"/>
</dbReference>
<protein>
    <recommendedName>
        <fullName evidence="2">Guanylate cyclase domain-containing protein</fullName>
    </recommendedName>
</protein>
<comment type="caution">
    <text evidence="3">The sequence shown here is derived from an EMBL/GenBank/DDBJ whole genome shotgun (WGS) entry which is preliminary data.</text>
</comment>
<keyword evidence="1" id="KW-1133">Transmembrane helix</keyword>
<evidence type="ECO:0000256" key="1">
    <source>
        <dbReference type="SAM" id="Phobius"/>
    </source>
</evidence>
<gene>
    <name evidence="3" type="ORF">LCGC14_1514330</name>
</gene>
<dbReference type="Gene3D" id="3.30.70.1230">
    <property type="entry name" value="Nucleotide cyclase"/>
    <property type="match status" value="1"/>
</dbReference>
<dbReference type="CDD" id="cd07302">
    <property type="entry name" value="CHD"/>
    <property type="match status" value="1"/>
</dbReference>
<sequence>MEAKKNVFFLIPIIAVIIFSLLGFLDFYKYAEYFVFDLMLRIKPGIPEHESILIIDIDDVAISEVGVWPWSRDVVADGLVLLREFGVNYVVFDIEYTEESPLGINSKVLFDDIPALVTEEFSEIERYANDLFMALATGNLALADAKEYIDDLSGLTQTSRDVVLERLNEIARDNDYYLGQAARLFGKAYFTVNMLPYEEDSVPEDLLSYVEANIPIKNIKLLADFPQRALGIRPAISPIIEGSKGAGFPNVIVDGDGVRRRIELITDFNGKYYPQLVFSALLDWLGQPEVQIVKDSIILKKAVIPGEGVKDIKIPVEDHNKVLINWSKNSFHDSFEHISFYELVLHKELERNLLHNLKSMEEAGYLTYYRGDSDLMEVYLHAEKIKEEIFSGGDPAMMEDYVEARDFFFQELGSYITGDTDEEILGDINRVLSSDGLNPETKQFYIEIKEQVPEFFDASTSLYENLMELRVKLKEKLGGSFSIIGHTGTSTTDIGVTPFEEEYMNLGIHASLVNTILTGRFLNELPKWYSILSAFILCLILTFIIKDQSPLMSVLIGFILLSISGTANAVFFIITGKYIELLTPLLSFFLTFAGLTLLNLLLTEKEKRFFRNAFSHYISPDIINDLIEHPDRLHLGGIKKHLTAFFTDIEGFSTISESLDPTELVALLNIYLSEMSNIILELKGTIDKYEGDGIISFFGAPVDFEDHARRACLAAVRIKEVESKLNERFMREKLSPSPLLTRIGINTGEMVVGNMGTSNKMNYTVMGNEVNLASRLEGVNKAYGTWILASEATKIEAGPDFIMRKIGRVRGVGILEPIPLYELVDEKTKASKETLEAVELFHEGLDQFNERSWKKAERLFRAVLQIHPTDGPARLFVKRCIQFQREPPPAKWDGVFVIKKK</sequence>
<dbReference type="SUPFAM" id="SSF55073">
    <property type="entry name" value="Nucleotide cyclase"/>
    <property type="match status" value="1"/>
</dbReference>
<dbReference type="SMART" id="SM01080">
    <property type="entry name" value="CHASE2"/>
    <property type="match status" value="1"/>
</dbReference>
<accession>A0A0F9JL76</accession>
<dbReference type="InterPro" id="IPR029787">
    <property type="entry name" value="Nucleotide_cyclase"/>
</dbReference>
<dbReference type="PROSITE" id="PS50125">
    <property type="entry name" value="GUANYLATE_CYCLASE_2"/>
    <property type="match status" value="1"/>
</dbReference>
<evidence type="ECO:0000313" key="3">
    <source>
        <dbReference type="EMBL" id="KKM63156.1"/>
    </source>
</evidence>
<keyword evidence="1" id="KW-0812">Transmembrane</keyword>
<organism evidence="3">
    <name type="scientific">marine sediment metagenome</name>
    <dbReference type="NCBI Taxonomy" id="412755"/>
    <lineage>
        <taxon>unclassified sequences</taxon>
        <taxon>metagenomes</taxon>
        <taxon>ecological metagenomes</taxon>
    </lineage>
</organism>
<proteinExistence type="predicted"/>
<dbReference type="EMBL" id="LAZR01011151">
    <property type="protein sequence ID" value="KKM63156.1"/>
    <property type="molecule type" value="Genomic_DNA"/>
</dbReference>
<name>A0A0F9JL76_9ZZZZ</name>
<dbReference type="InterPro" id="IPR001054">
    <property type="entry name" value="A/G_cyclase"/>
</dbReference>
<dbReference type="Pfam" id="PF00211">
    <property type="entry name" value="Guanylate_cyc"/>
    <property type="match status" value="1"/>
</dbReference>
<evidence type="ECO:0000259" key="2">
    <source>
        <dbReference type="PROSITE" id="PS50125"/>
    </source>
</evidence>
<dbReference type="PANTHER" id="PTHR43081">
    <property type="entry name" value="ADENYLATE CYCLASE, TERMINAL-DIFFERENTIATION SPECIFIC-RELATED"/>
    <property type="match status" value="1"/>
</dbReference>
<keyword evidence="1" id="KW-0472">Membrane</keyword>
<dbReference type="GO" id="GO:0006171">
    <property type="term" value="P:cAMP biosynthetic process"/>
    <property type="evidence" value="ECO:0007669"/>
    <property type="project" value="TreeGrafter"/>
</dbReference>
<dbReference type="InterPro" id="IPR007890">
    <property type="entry name" value="CHASE2"/>
</dbReference>
<dbReference type="GO" id="GO:0035556">
    <property type="term" value="P:intracellular signal transduction"/>
    <property type="evidence" value="ECO:0007669"/>
    <property type="project" value="InterPro"/>
</dbReference>
<dbReference type="InterPro" id="IPR050697">
    <property type="entry name" value="Adenylyl/Guanylyl_Cyclase_3/4"/>
</dbReference>
<dbReference type="SMART" id="SM00044">
    <property type="entry name" value="CYCc"/>
    <property type="match status" value="1"/>
</dbReference>
<feature type="transmembrane region" description="Helical" evidence="1">
    <location>
        <begin position="581"/>
        <end position="602"/>
    </location>
</feature>
<feature type="transmembrane region" description="Helical" evidence="1">
    <location>
        <begin position="528"/>
        <end position="545"/>
    </location>
</feature>
<dbReference type="AlphaFoldDB" id="A0A0F9JL76"/>
<feature type="transmembrane region" description="Helical" evidence="1">
    <location>
        <begin position="552"/>
        <end position="575"/>
    </location>
</feature>
<feature type="domain" description="Guanylate cyclase" evidence="2">
    <location>
        <begin position="643"/>
        <end position="777"/>
    </location>
</feature>
<reference evidence="3" key="1">
    <citation type="journal article" date="2015" name="Nature">
        <title>Complex archaea that bridge the gap between prokaryotes and eukaryotes.</title>
        <authorList>
            <person name="Spang A."/>
            <person name="Saw J.H."/>
            <person name="Jorgensen S.L."/>
            <person name="Zaremba-Niedzwiedzka K."/>
            <person name="Martijn J."/>
            <person name="Lind A.E."/>
            <person name="van Eijk R."/>
            <person name="Schleper C."/>
            <person name="Guy L."/>
            <person name="Ettema T.J."/>
        </authorList>
    </citation>
    <scope>NUCLEOTIDE SEQUENCE</scope>
</reference>